<accession>F4CQA0</accession>
<evidence type="ECO:0000313" key="3">
    <source>
        <dbReference type="EMBL" id="AEA28373.1"/>
    </source>
</evidence>
<sequence>MIGSQTRGVGVVVVVLVTLVAAALSALSAAGEQRAAARLAGRRRSRPQGPGAAMRPATGARRIRLGLAFATALLTTPLWLGSWLVDASSFVAQAAALHLGSLSVVQPLMVTTLLFSLPLAALGTGRRPTARDWLAAAGIGVGLGLVLSTRDAAAAAGSAPVGGSLVPVLASVLIAVVALVVLSRGRSAPVRAALLSVAAGVLFAVGAALTKLTADTAVTSGFAGLLTGWPGYLLAAVSVASFALQQTAYTMGTLATAVTAVVVVDPLVSYVLGVAAFGEPLPAAGLPMVQAALGMVVLGVSVAVLARSPLLQPAGSGRPEPVAPGGQGGRVGAGERVEEPPYDIDVIVPAAHARYPGRQPAPCA</sequence>
<dbReference type="NCBIfam" id="NF038012">
    <property type="entry name" value="DMT_1"/>
    <property type="match status" value="1"/>
</dbReference>
<name>F4CQA0_PSEUX</name>
<dbReference type="STRING" id="675635.Psed_6272"/>
<feature type="transmembrane region" description="Helical" evidence="2">
    <location>
        <begin position="65"/>
        <end position="85"/>
    </location>
</feature>
<dbReference type="PANTHER" id="PTHR40761:SF1">
    <property type="entry name" value="CONSERVED INTEGRAL MEMBRANE ALANINE VALINE AND LEUCINE RICH PROTEIN-RELATED"/>
    <property type="match status" value="1"/>
</dbReference>
<dbReference type="KEGG" id="pdx:Psed_6272"/>
<feature type="transmembrane region" description="Helical" evidence="2">
    <location>
        <begin position="189"/>
        <end position="209"/>
    </location>
</feature>
<feature type="transmembrane region" description="Helical" evidence="2">
    <location>
        <begin position="6"/>
        <end position="30"/>
    </location>
</feature>
<reference evidence="3 4" key="1">
    <citation type="journal article" date="2011" name="J. Bacteriol.">
        <title>Genome sequence of the 1,4-dioxane-degrading Pseudonocardia dioxanivorans strain CB1190.</title>
        <authorList>
            <person name="Sales C.M."/>
            <person name="Mahendra S."/>
            <person name="Grostern A."/>
            <person name="Parales R.E."/>
            <person name="Goodwin L.A."/>
            <person name="Woyke T."/>
            <person name="Nolan M."/>
            <person name="Lapidus A."/>
            <person name="Chertkov O."/>
            <person name="Ovchinnikova G."/>
            <person name="Sczyrba A."/>
            <person name="Alvarez-Cohen L."/>
        </authorList>
    </citation>
    <scope>NUCLEOTIDE SEQUENCE [LARGE SCALE GENOMIC DNA]</scope>
    <source>
        <strain evidence="4">ATCC 55486 / DSM 44775 / JCM 13855 / CB1190</strain>
    </source>
</reference>
<feature type="transmembrane region" description="Helical" evidence="2">
    <location>
        <begin position="97"/>
        <end position="121"/>
    </location>
</feature>
<feature type="transmembrane region" description="Helical" evidence="2">
    <location>
        <begin position="221"/>
        <end position="244"/>
    </location>
</feature>
<dbReference type="Proteomes" id="UP000007809">
    <property type="component" value="Chromosome"/>
</dbReference>
<dbReference type="AlphaFoldDB" id="F4CQA0"/>
<protein>
    <submittedName>
        <fullName evidence="3">Integral membrane protein</fullName>
    </submittedName>
</protein>
<evidence type="ECO:0000256" key="1">
    <source>
        <dbReference type="SAM" id="MobiDB-lite"/>
    </source>
</evidence>
<feature type="transmembrane region" description="Helical" evidence="2">
    <location>
        <begin position="161"/>
        <end position="182"/>
    </location>
</feature>
<feature type="transmembrane region" description="Helical" evidence="2">
    <location>
        <begin position="256"/>
        <end position="278"/>
    </location>
</feature>
<dbReference type="PANTHER" id="PTHR40761">
    <property type="entry name" value="CONSERVED INTEGRAL MEMBRANE ALANINE VALINE AND LEUCINE RICH PROTEIN-RELATED"/>
    <property type="match status" value="1"/>
</dbReference>
<organism evidence="3 4">
    <name type="scientific">Pseudonocardia dioxanivorans (strain ATCC 55486 / DSM 44775 / JCM 13855 / CB1190)</name>
    <dbReference type="NCBI Taxonomy" id="675635"/>
    <lineage>
        <taxon>Bacteria</taxon>
        <taxon>Bacillati</taxon>
        <taxon>Actinomycetota</taxon>
        <taxon>Actinomycetes</taxon>
        <taxon>Pseudonocardiales</taxon>
        <taxon>Pseudonocardiaceae</taxon>
        <taxon>Pseudonocardia</taxon>
    </lineage>
</organism>
<dbReference type="EMBL" id="CP002593">
    <property type="protein sequence ID" value="AEA28373.1"/>
    <property type="molecule type" value="Genomic_DNA"/>
</dbReference>
<dbReference type="eggNOG" id="COG0697">
    <property type="taxonomic scope" value="Bacteria"/>
</dbReference>
<evidence type="ECO:0000313" key="4">
    <source>
        <dbReference type="Proteomes" id="UP000007809"/>
    </source>
</evidence>
<feature type="region of interest" description="Disordered" evidence="1">
    <location>
        <begin position="314"/>
        <end position="338"/>
    </location>
</feature>
<keyword evidence="2" id="KW-0812">Transmembrane</keyword>
<dbReference type="HOGENOM" id="CLU_070294_1_0_11"/>
<keyword evidence="2" id="KW-0472">Membrane</keyword>
<gene>
    <name evidence="3" type="ordered locus">Psed_6272</name>
</gene>
<feature type="transmembrane region" description="Helical" evidence="2">
    <location>
        <begin position="133"/>
        <end position="149"/>
    </location>
</feature>
<evidence type="ECO:0000256" key="2">
    <source>
        <dbReference type="SAM" id="Phobius"/>
    </source>
</evidence>
<keyword evidence="2" id="KW-1133">Transmembrane helix</keyword>
<keyword evidence="4" id="KW-1185">Reference proteome</keyword>
<feature type="transmembrane region" description="Helical" evidence="2">
    <location>
        <begin position="284"/>
        <end position="306"/>
    </location>
</feature>
<proteinExistence type="predicted"/>